<accession>A0A6G7K7B8</accession>
<dbReference type="KEGG" id="jar:G7057_00855"/>
<name>A0A6G7K7B8_9LACT</name>
<dbReference type="Proteomes" id="UP000501451">
    <property type="component" value="Chromosome"/>
</dbReference>
<protein>
    <submittedName>
        <fullName evidence="1">Dihydrolipoamide dehydrogenase</fullName>
    </submittedName>
</protein>
<evidence type="ECO:0000313" key="1">
    <source>
        <dbReference type="EMBL" id="QII81159.1"/>
    </source>
</evidence>
<dbReference type="RefSeq" id="WP_166160600.1">
    <property type="nucleotide sequence ID" value="NZ_CP049740.1"/>
</dbReference>
<reference evidence="1 2" key="1">
    <citation type="journal article" date="2017" name="Int. J. Syst. Evol. Microbiol.">
        <title>Jeotgalibaca porci sp. nov. and Jeotgalibaca arthritidis sp. nov., isolated from pigs, and emended description of the genus Jeotgalibaca.</title>
        <authorList>
            <person name="Zamora L."/>
            <person name="Perez-Sancho M."/>
            <person name="Dominguez L."/>
            <person name="Fernandez-Garayzabal J.F."/>
            <person name="Vela A.I."/>
        </authorList>
    </citation>
    <scope>NUCLEOTIDE SEQUENCE [LARGE SCALE GENOMIC DNA]</scope>
    <source>
        <strain evidence="1 2">CECT 9157</strain>
    </source>
</reference>
<dbReference type="AlphaFoldDB" id="A0A6G7K7B8"/>
<evidence type="ECO:0000313" key="2">
    <source>
        <dbReference type="Proteomes" id="UP000501451"/>
    </source>
</evidence>
<gene>
    <name evidence="1" type="ORF">G7057_00855</name>
</gene>
<sequence length="192" mass="22280">MGKYKKVSNEPKHWHGLPPSRFIKYRSWINKQKPGICGTYCSAVLIHDAIYQETKQSLNRDVLLNGLKTVIDDLLPYKGTYFWDLAFGIRRLLADIPEWRVKTALIAERTVPKLLDEGAGPVIVGTNMLLNSSYKNHWLLVYAYGYNEEGKLFFRAYDNHGRYKAVVAASQTIACVWLEKNEMWKDECYERI</sequence>
<organism evidence="1 2">
    <name type="scientific">Jeotgalibaca arthritidis</name>
    <dbReference type="NCBI Taxonomy" id="1868794"/>
    <lineage>
        <taxon>Bacteria</taxon>
        <taxon>Bacillati</taxon>
        <taxon>Bacillota</taxon>
        <taxon>Bacilli</taxon>
        <taxon>Lactobacillales</taxon>
        <taxon>Carnobacteriaceae</taxon>
        <taxon>Jeotgalibaca</taxon>
    </lineage>
</organism>
<dbReference type="EMBL" id="CP049740">
    <property type="protein sequence ID" value="QII81159.1"/>
    <property type="molecule type" value="Genomic_DNA"/>
</dbReference>
<proteinExistence type="predicted"/>
<keyword evidence="2" id="KW-1185">Reference proteome</keyword>